<evidence type="ECO:0000313" key="5">
    <source>
        <dbReference type="EMBL" id="QLF68626.1"/>
    </source>
</evidence>
<evidence type="ECO:0000256" key="2">
    <source>
        <dbReference type="ARBA" id="ARBA00022452"/>
    </source>
</evidence>
<dbReference type="InterPro" id="IPR034746">
    <property type="entry name" value="POTRA"/>
</dbReference>
<protein>
    <submittedName>
        <fullName evidence="5">Outer membrane protein assembly factor</fullName>
    </submittedName>
</protein>
<dbReference type="InterPro" id="IPR000184">
    <property type="entry name" value="Bac_surfAg_D15"/>
</dbReference>
<dbReference type="PANTHER" id="PTHR12815:SF42">
    <property type="entry name" value="BACTERIAL SURFACE ANTIGEN (D15) DOMAIN-CONTAINING PROTEIN"/>
    <property type="match status" value="1"/>
</dbReference>
<dbReference type="InterPro" id="IPR039910">
    <property type="entry name" value="D15-like"/>
</dbReference>
<reference evidence="5 6" key="1">
    <citation type="submission" date="2020-06" db="EMBL/GenBank/DDBJ databases">
        <title>Genome sequence of Rhizobium sp strain ADMK78.</title>
        <authorList>
            <person name="Rahi P."/>
        </authorList>
    </citation>
    <scope>NUCLEOTIDE SEQUENCE [LARGE SCALE GENOMIC DNA]</scope>
    <source>
        <strain evidence="5 6">ADMK78</strain>
    </source>
</reference>
<dbReference type="PANTHER" id="PTHR12815">
    <property type="entry name" value="SORTING AND ASSEMBLY MACHINERY SAMM50 PROTEIN FAMILY MEMBER"/>
    <property type="match status" value="1"/>
</dbReference>
<proteinExistence type="predicted"/>
<evidence type="ECO:0000259" key="4">
    <source>
        <dbReference type="PROSITE" id="PS51779"/>
    </source>
</evidence>
<keyword evidence="6" id="KW-1185">Reference proteome</keyword>
<dbReference type="Pfam" id="PF01103">
    <property type="entry name" value="Omp85"/>
    <property type="match status" value="1"/>
</dbReference>
<evidence type="ECO:0000256" key="1">
    <source>
        <dbReference type="ARBA" id="ARBA00004370"/>
    </source>
</evidence>
<evidence type="ECO:0000313" key="6">
    <source>
        <dbReference type="Proteomes" id="UP000308530"/>
    </source>
</evidence>
<keyword evidence="2" id="KW-1134">Transmembrane beta strand</keyword>
<dbReference type="Pfam" id="PF07244">
    <property type="entry name" value="POTRA"/>
    <property type="match status" value="1"/>
</dbReference>
<accession>A0ABX6QJV7</accession>
<dbReference type="InterPro" id="IPR010827">
    <property type="entry name" value="BamA/TamA_POTRA"/>
</dbReference>
<feature type="domain" description="POTRA" evidence="4">
    <location>
        <begin position="240"/>
        <end position="314"/>
    </location>
</feature>
<sequence>MPSKSLSSPDGTSFRRIGTTAFAVCLAFLNPVTTKPASALELFGIELFGSDEPELEVVDPVSFNVSIDVTGASEEIAEKLEQASLLIQEEDEPVSGDLGLVIKARDDRDRLIATLYENARYGGIVTVLIAGRDIDSLPPSPTFDRSEPIPVSINVAPGPLFTLGDISLEGDAASLDASEYGLTTGGEAGSLTIINATDRMVNAVKQQGRPLTTLASRDVVADHATTTVDVTIAIEGGPVAPIGNVTVKGARSVEPAFIERYSRLREGEEYSPQQLRKAAERLRALGVFSSVSIEEAEELGPEGGLPIGIVVSEGKHRYFGVGANYSSIDGLGLEGYWGHRNLFGEAESLRLEGSISGLGEVSDVTDVSDLNYSLGATFIKPGAFFPSATFEARLAGETLNTDHYEADSFLGSASLSYEINDTDTVTGGLSLTYDMIKDAFGENDYLTLGVPLTYTRDSRDNRLNPTEGYRASISTTPSYDVFGSTFFTSVEGSISGYLGLGEEDRLVLAARLDAGSLFGGSDLSAIPATRRFFAGGGGSVRGYSFQEISPYNAAGKATGGRSYVTGSVEARISVTETIGIVPFFDFGTVSADVTPDFSDLRMGAGVGLRYMTPFGPLRLDVAVPLQRYEGGSTYGIYAGIGQSF</sequence>
<evidence type="ECO:0000256" key="3">
    <source>
        <dbReference type="ARBA" id="ARBA00023136"/>
    </source>
</evidence>
<keyword evidence="3" id="KW-0472">Membrane</keyword>
<dbReference type="Proteomes" id="UP000308530">
    <property type="component" value="Chromosome"/>
</dbReference>
<dbReference type="EMBL" id="CP058350">
    <property type="protein sequence ID" value="QLF68626.1"/>
    <property type="molecule type" value="Genomic_DNA"/>
</dbReference>
<dbReference type="RefSeq" id="WP_138287270.1">
    <property type="nucleotide sequence ID" value="NZ_CP058350.1"/>
</dbReference>
<name>A0ABX6QJV7_9HYPH</name>
<gene>
    <name evidence="5" type="ORF">FE840_003150</name>
</gene>
<organism evidence="5 6">
    <name type="scientific">Peteryoungia desertarenae</name>
    <dbReference type="NCBI Taxonomy" id="1813451"/>
    <lineage>
        <taxon>Bacteria</taxon>
        <taxon>Pseudomonadati</taxon>
        <taxon>Pseudomonadota</taxon>
        <taxon>Alphaproteobacteria</taxon>
        <taxon>Hyphomicrobiales</taxon>
        <taxon>Rhizobiaceae</taxon>
        <taxon>Peteryoungia</taxon>
    </lineage>
</organism>
<dbReference type="PROSITE" id="PS51779">
    <property type="entry name" value="POTRA"/>
    <property type="match status" value="1"/>
</dbReference>
<keyword evidence="2" id="KW-0812">Transmembrane</keyword>
<dbReference type="Gene3D" id="3.10.20.310">
    <property type="entry name" value="membrane protein fhac"/>
    <property type="match status" value="1"/>
</dbReference>
<dbReference type="Gene3D" id="2.40.160.50">
    <property type="entry name" value="membrane protein fhac: a member of the omp85/tpsb transporter family"/>
    <property type="match status" value="1"/>
</dbReference>
<comment type="subcellular location">
    <subcellularLocation>
        <location evidence="1">Membrane</location>
    </subcellularLocation>
</comment>